<evidence type="ECO:0000313" key="2">
    <source>
        <dbReference type="Proteomes" id="UP000827872"/>
    </source>
</evidence>
<dbReference type="Proteomes" id="UP000827872">
    <property type="component" value="Linkage Group LG03"/>
</dbReference>
<comment type="caution">
    <text evidence="1">The sequence shown here is derived from an EMBL/GenBank/DDBJ whole genome shotgun (WGS) entry which is preliminary data.</text>
</comment>
<sequence>MDDSGIIRRRRLQAGASAPAPGGDASLSAADAQTGAEAPRFSGTLCAISSSALALLRPAFLGMSVSLGT</sequence>
<proteinExistence type="predicted"/>
<evidence type="ECO:0000313" key="1">
    <source>
        <dbReference type="EMBL" id="KAH7993400.1"/>
    </source>
</evidence>
<reference evidence="1" key="1">
    <citation type="submission" date="2021-08" db="EMBL/GenBank/DDBJ databases">
        <title>The first chromosome-level gecko genome reveals the dynamic sex chromosomes of Neotropical dwarf geckos (Sphaerodactylidae: Sphaerodactylus).</title>
        <authorList>
            <person name="Pinto B.J."/>
            <person name="Keating S.E."/>
            <person name="Gamble T."/>
        </authorList>
    </citation>
    <scope>NUCLEOTIDE SEQUENCE</scope>
    <source>
        <strain evidence="1">TG3544</strain>
    </source>
</reference>
<organism evidence="1 2">
    <name type="scientific">Sphaerodactylus townsendi</name>
    <dbReference type="NCBI Taxonomy" id="933632"/>
    <lineage>
        <taxon>Eukaryota</taxon>
        <taxon>Metazoa</taxon>
        <taxon>Chordata</taxon>
        <taxon>Craniata</taxon>
        <taxon>Vertebrata</taxon>
        <taxon>Euteleostomi</taxon>
        <taxon>Lepidosauria</taxon>
        <taxon>Squamata</taxon>
        <taxon>Bifurcata</taxon>
        <taxon>Gekkota</taxon>
        <taxon>Sphaerodactylidae</taxon>
        <taxon>Sphaerodactylus</taxon>
    </lineage>
</organism>
<protein>
    <submittedName>
        <fullName evidence="1">Uncharacterized protein</fullName>
    </submittedName>
</protein>
<accession>A0ACB8EM88</accession>
<keyword evidence="2" id="KW-1185">Reference proteome</keyword>
<gene>
    <name evidence="1" type="ORF">K3G42_030902</name>
</gene>
<dbReference type="EMBL" id="CM037616">
    <property type="protein sequence ID" value="KAH7993400.1"/>
    <property type="molecule type" value="Genomic_DNA"/>
</dbReference>
<name>A0ACB8EM88_9SAUR</name>